<dbReference type="STRING" id="3818.A0A445EGI3"/>
<dbReference type="PANTHER" id="PTHR34657:SF10">
    <property type="entry name" value="F21M11.6 PROTEIN"/>
    <property type="match status" value="1"/>
</dbReference>
<dbReference type="AlphaFoldDB" id="A0A445EGI3"/>
<dbReference type="Proteomes" id="UP000289738">
    <property type="component" value="Chromosome A02"/>
</dbReference>
<protein>
    <submittedName>
        <fullName evidence="2">Uncharacterized protein</fullName>
    </submittedName>
</protein>
<dbReference type="EMBL" id="SDMP01000002">
    <property type="protein sequence ID" value="RYR74526.1"/>
    <property type="molecule type" value="Genomic_DNA"/>
</dbReference>
<feature type="compositionally biased region" description="Low complexity" evidence="1">
    <location>
        <begin position="58"/>
        <end position="76"/>
    </location>
</feature>
<name>A0A445EGI3_ARAHY</name>
<keyword evidence="3" id="KW-1185">Reference proteome</keyword>
<feature type="compositionally biased region" description="Basic and acidic residues" evidence="1">
    <location>
        <begin position="20"/>
        <end position="32"/>
    </location>
</feature>
<feature type="region of interest" description="Disordered" evidence="1">
    <location>
        <begin position="1"/>
        <end position="84"/>
    </location>
</feature>
<evidence type="ECO:0000313" key="3">
    <source>
        <dbReference type="Proteomes" id="UP000289738"/>
    </source>
</evidence>
<sequence>MNTKTMRLPPRRVLTPSGPKRKEREDPFERPKPITTTTSSKLLKPDRPTPRPVLEPITTTTPTAATTSPSTSSPSSVKGFESTTPSNQLLAGCLAHEYLTKGTLLGQPWAQVWPESPIVAEKEDCSEKGGAATTTATTASKVCRETEEQRERYAKVASLFKCDGVHLSGVVNPAQLARYLHL</sequence>
<dbReference type="PANTHER" id="PTHR34657">
    <property type="entry name" value="EMBRYO SAC DEVELOPMENT ARREST 6"/>
    <property type="match status" value="1"/>
</dbReference>
<accession>A0A445EGI3</accession>
<gene>
    <name evidence="2" type="ORF">Ahy_A02g009264</name>
</gene>
<comment type="caution">
    <text evidence="2">The sequence shown here is derived from an EMBL/GenBank/DDBJ whole genome shotgun (WGS) entry which is preliminary data.</text>
</comment>
<proteinExistence type="predicted"/>
<dbReference type="Gramene" id="arahy.Tifrunner.gnm2.ann2.Ah02g129700.1">
    <property type="protein sequence ID" value="arahy.Tifrunner.gnm2.ann2.Ah02g129700.1-CDS-1"/>
    <property type="gene ID" value="arahy.Tifrunner.gnm2.ann2.Ah02g129700"/>
</dbReference>
<organism evidence="2 3">
    <name type="scientific">Arachis hypogaea</name>
    <name type="common">Peanut</name>
    <dbReference type="NCBI Taxonomy" id="3818"/>
    <lineage>
        <taxon>Eukaryota</taxon>
        <taxon>Viridiplantae</taxon>
        <taxon>Streptophyta</taxon>
        <taxon>Embryophyta</taxon>
        <taxon>Tracheophyta</taxon>
        <taxon>Spermatophyta</taxon>
        <taxon>Magnoliopsida</taxon>
        <taxon>eudicotyledons</taxon>
        <taxon>Gunneridae</taxon>
        <taxon>Pentapetalae</taxon>
        <taxon>rosids</taxon>
        <taxon>fabids</taxon>
        <taxon>Fabales</taxon>
        <taxon>Fabaceae</taxon>
        <taxon>Papilionoideae</taxon>
        <taxon>50 kb inversion clade</taxon>
        <taxon>dalbergioids sensu lato</taxon>
        <taxon>Dalbergieae</taxon>
        <taxon>Pterocarpus clade</taxon>
        <taxon>Arachis</taxon>
    </lineage>
</organism>
<evidence type="ECO:0000256" key="1">
    <source>
        <dbReference type="SAM" id="MobiDB-lite"/>
    </source>
</evidence>
<evidence type="ECO:0000313" key="2">
    <source>
        <dbReference type="EMBL" id="RYR74526.1"/>
    </source>
</evidence>
<reference evidence="2 3" key="1">
    <citation type="submission" date="2019-01" db="EMBL/GenBank/DDBJ databases">
        <title>Sequencing of cultivated peanut Arachis hypogaea provides insights into genome evolution and oil improvement.</title>
        <authorList>
            <person name="Chen X."/>
        </authorList>
    </citation>
    <scope>NUCLEOTIDE SEQUENCE [LARGE SCALE GENOMIC DNA]</scope>
    <source>
        <strain evidence="3">cv. Fuhuasheng</strain>
        <tissue evidence="2">Leaves</tissue>
    </source>
</reference>